<dbReference type="GO" id="GO:0003684">
    <property type="term" value="F:damaged DNA binding"/>
    <property type="evidence" value="ECO:0007669"/>
    <property type="project" value="InterPro"/>
</dbReference>
<dbReference type="AlphaFoldDB" id="A0A0D2DQ61"/>
<dbReference type="Proteomes" id="UP000053342">
    <property type="component" value="Unassembled WGS sequence"/>
</dbReference>
<evidence type="ECO:0000313" key="4">
    <source>
        <dbReference type="Proteomes" id="UP000053342"/>
    </source>
</evidence>
<dbReference type="InterPro" id="IPR043128">
    <property type="entry name" value="Rev_trsase/Diguanyl_cyclase"/>
</dbReference>
<dbReference type="OrthoDB" id="447129at2759"/>
<dbReference type="FunFam" id="3.40.1170.60:FF:000006">
    <property type="entry name" value="DNA polymerase iota"/>
    <property type="match status" value="1"/>
</dbReference>
<dbReference type="EMBL" id="KN847334">
    <property type="protein sequence ID" value="KIW44630.1"/>
    <property type="molecule type" value="Genomic_DNA"/>
</dbReference>
<dbReference type="InterPro" id="IPR043502">
    <property type="entry name" value="DNA/RNA_pol_sf"/>
</dbReference>
<dbReference type="InterPro" id="IPR036775">
    <property type="entry name" value="DNA_pol_Y-fam_lit_finger_sf"/>
</dbReference>
<evidence type="ECO:0000313" key="3">
    <source>
        <dbReference type="EMBL" id="KIW44630.1"/>
    </source>
</evidence>
<dbReference type="HOGENOM" id="CLU_022440_0_0_1"/>
<feature type="region of interest" description="Disordered" evidence="1">
    <location>
        <begin position="515"/>
        <end position="543"/>
    </location>
</feature>
<sequence length="586" mass="65304">MQAGRTLRRDDSRIVIHFDYDCFYASVVENENPALKFVPLAIQQKQIVVTCNYEARRRGLRKLQLITEAKKVCPEAVIVLGEDLTRFRNASKELYGFLQQSIWSGRAERLGFDEVWLDCTDMIDYNMDLLNQNDLGHSFFCLSRTDPTAGFHYDASNVFGPTYPPTLVPLAELNEQEQLLHLRLRLASHLGRHIRHELEAQKGYTATVGIATNKTLSKLVGNVHKPKNQTTLMPPLGPIAAATSSITLFLDAHDVGKVPGIGFKLAQKIRAQVLGREAQINTGLVYGGTKESVRVFDVRSHPGMGPEMLEDILGGPGSPKGIGGKVWELLHGIDHSKVGKVKRIPSQISQEDSYMKYLYTFDQVKKQLHLLGDRLIRRMHLDLLEDDESDDKVRRWLAHPRTLRLSTRPRPPPGPDGVRARTSHRISRSAPMPNFVFNLSESSSVLAERLVEEALVPMFRKLHHEASGWNLSLINVAATNMLETAAESKDSEGRDIGRMFRTQEAVLKDFRVISDSHDGQENGGPITDPSGADSPDPSVFESIPVVAGGWDSDDGDGQKVERCPLCQNSIPSFALAAHLQYHEMSG</sequence>
<feature type="domain" description="UmuC" evidence="2">
    <location>
        <begin position="15"/>
        <end position="262"/>
    </location>
</feature>
<gene>
    <name evidence="3" type="ORF">PV06_03085</name>
</gene>
<dbReference type="Pfam" id="PF00817">
    <property type="entry name" value="IMS"/>
    <property type="match status" value="1"/>
</dbReference>
<evidence type="ECO:0000256" key="1">
    <source>
        <dbReference type="SAM" id="MobiDB-lite"/>
    </source>
</evidence>
<organism evidence="3 4">
    <name type="scientific">Exophiala oligosperma</name>
    <dbReference type="NCBI Taxonomy" id="215243"/>
    <lineage>
        <taxon>Eukaryota</taxon>
        <taxon>Fungi</taxon>
        <taxon>Dikarya</taxon>
        <taxon>Ascomycota</taxon>
        <taxon>Pezizomycotina</taxon>
        <taxon>Eurotiomycetes</taxon>
        <taxon>Chaetothyriomycetidae</taxon>
        <taxon>Chaetothyriales</taxon>
        <taxon>Herpotrichiellaceae</taxon>
        <taxon>Exophiala</taxon>
    </lineage>
</organism>
<dbReference type="STRING" id="215243.A0A0D2DQ61"/>
<dbReference type="GO" id="GO:0003887">
    <property type="term" value="F:DNA-directed DNA polymerase activity"/>
    <property type="evidence" value="ECO:0007669"/>
    <property type="project" value="TreeGrafter"/>
</dbReference>
<dbReference type="Gene3D" id="3.30.1490.100">
    <property type="entry name" value="DNA polymerase, Y-family, little finger domain"/>
    <property type="match status" value="1"/>
</dbReference>
<dbReference type="PANTHER" id="PTHR46404:SF1">
    <property type="entry name" value="DNA POLYMERASE IOTA"/>
    <property type="match status" value="1"/>
</dbReference>
<dbReference type="InterPro" id="IPR017961">
    <property type="entry name" value="DNA_pol_Y-fam_little_finger"/>
</dbReference>
<dbReference type="GeneID" id="27355159"/>
<evidence type="ECO:0000259" key="2">
    <source>
        <dbReference type="PROSITE" id="PS50173"/>
    </source>
</evidence>
<dbReference type="Pfam" id="PF11799">
    <property type="entry name" value="IMS_C"/>
    <property type="match status" value="1"/>
</dbReference>
<dbReference type="Gene3D" id="3.40.1170.60">
    <property type="match status" value="1"/>
</dbReference>
<dbReference type="Gene3D" id="3.30.70.270">
    <property type="match status" value="1"/>
</dbReference>
<protein>
    <recommendedName>
        <fullName evidence="2">UmuC domain-containing protein</fullName>
    </recommendedName>
</protein>
<dbReference type="SUPFAM" id="SSF56672">
    <property type="entry name" value="DNA/RNA polymerases"/>
    <property type="match status" value="1"/>
</dbReference>
<name>A0A0D2DQ61_9EURO</name>
<dbReference type="GO" id="GO:0006281">
    <property type="term" value="P:DNA repair"/>
    <property type="evidence" value="ECO:0007669"/>
    <property type="project" value="InterPro"/>
</dbReference>
<dbReference type="InterPro" id="IPR001126">
    <property type="entry name" value="UmuC"/>
</dbReference>
<dbReference type="PROSITE" id="PS50173">
    <property type="entry name" value="UMUC"/>
    <property type="match status" value="1"/>
</dbReference>
<dbReference type="VEuPathDB" id="FungiDB:PV06_03085"/>
<proteinExistence type="predicted"/>
<keyword evidence="4" id="KW-1185">Reference proteome</keyword>
<dbReference type="GO" id="GO:0070987">
    <property type="term" value="P:error-free translesion synthesis"/>
    <property type="evidence" value="ECO:0007669"/>
    <property type="project" value="UniProtKB-ARBA"/>
</dbReference>
<dbReference type="PANTHER" id="PTHR46404">
    <property type="entry name" value="DNA POLYMERASE IOTA"/>
    <property type="match status" value="1"/>
</dbReference>
<feature type="region of interest" description="Disordered" evidence="1">
    <location>
        <begin position="404"/>
        <end position="423"/>
    </location>
</feature>
<reference evidence="3 4" key="1">
    <citation type="submission" date="2015-01" db="EMBL/GenBank/DDBJ databases">
        <title>The Genome Sequence of Exophiala oligosperma CBS72588.</title>
        <authorList>
            <consortium name="The Broad Institute Genomics Platform"/>
            <person name="Cuomo C."/>
            <person name="de Hoog S."/>
            <person name="Gorbushina A."/>
            <person name="Stielow B."/>
            <person name="Teixiera M."/>
            <person name="Abouelleil A."/>
            <person name="Chapman S.B."/>
            <person name="Priest M."/>
            <person name="Young S.K."/>
            <person name="Wortman J."/>
            <person name="Nusbaum C."/>
            <person name="Birren B."/>
        </authorList>
    </citation>
    <scope>NUCLEOTIDE SEQUENCE [LARGE SCALE GENOMIC DNA]</scope>
    <source>
        <strain evidence="3 4">CBS 72588</strain>
    </source>
</reference>
<dbReference type="RefSeq" id="XP_016264846.1">
    <property type="nucleotide sequence ID" value="XM_016403841.1"/>
</dbReference>
<accession>A0A0D2DQ61</accession>